<sequence length="382" mass="40927">MDRLHPVLGPWLRGQCLAQSLLLAAGHPQRDAQRAEAVSCLVPLVQALQLPDLRVVNSYAHICHALSSLVLQQPQPLERMKLFSTTTPGRGGSCVESCTKCLEVATALLSREEWCVVALSGSMCCPLPDLALTKSTWQFDWMDGLQPLLPPALPVLHRAVTAATGSAVLLRLTLWLTHHQPPQAALAAAVTACARQLSHIARIGTQALPSLSLAQRGGPEGVVLRRLAIQATAAAAHAQITLTQLVYPGLVKGVVPGVAWPLHPVLSLLETVREEWSLMSCIRSSCDNTFLEEAESEWPSKLVAGGHVELLCATEQLIQHAPMQPDTEQALDLLVLTLAIAVPLVTVLKLSEGATCPKVALQLQELRRSLGLVPAQEVQGVG</sequence>
<evidence type="ECO:0000313" key="1">
    <source>
        <dbReference type="EMBL" id="GFH07795.1"/>
    </source>
</evidence>
<protein>
    <submittedName>
        <fullName evidence="1">Uncharacterized protein</fullName>
    </submittedName>
</protein>
<evidence type="ECO:0000313" key="2">
    <source>
        <dbReference type="Proteomes" id="UP000485058"/>
    </source>
</evidence>
<reference evidence="1 2" key="1">
    <citation type="submission" date="2020-02" db="EMBL/GenBank/DDBJ databases">
        <title>Draft genome sequence of Haematococcus lacustris strain NIES-144.</title>
        <authorList>
            <person name="Morimoto D."/>
            <person name="Nakagawa S."/>
            <person name="Yoshida T."/>
            <person name="Sawayama S."/>
        </authorList>
    </citation>
    <scope>NUCLEOTIDE SEQUENCE [LARGE SCALE GENOMIC DNA]</scope>
    <source>
        <strain evidence="1 2">NIES-144</strain>
    </source>
</reference>
<dbReference type="AlphaFoldDB" id="A0A699YEM2"/>
<accession>A0A699YEM2</accession>
<name>A0A699YEM2_HAELA</name>
<dbReference type="EMBL" id="BLLF01000116">
    <property type="protein sequence ID" value="GFH07795.1"/>
    <property type="molecule type" value="Genomic_DNA"/>
</dbReference>
<gene>
    <name evidence="1" type="ORF">HaLaN_02650</name>
</gene>
<proteinExistence type="predicted"/>
<comment type="caution">
    <text evidence="1">The sequence shown here is derived from an EMBL/GenBank/DDBJ whole genome shotgun (WGS) entry which is preliminary data.</text>
</comment>
<keyword evidence="2" id="KW-1185">Reference proteome</keyword>
<dbReference type="Proteomes" id="UP000485058">
    <property type="component" value="Unassembled WGS sequence"/>
</dbReference>
<organism evidence="1 2">
    <name type="scientific">Haematococcus lacustris</name>
    <name type="common">Green alga</name>
    <name type="synonym">Haematococcus pluvialis</name>
    <dbReference type="NCBI Taxonomy" id="44745"/>
    <lineage>
        <taxon>Eukaryota</taxon>
        <taxon>Viridiplantae</taxon>
        <taxon>Chlorophyta</taxon>
        <taxon>core chlorophytes</taxon>
        <taxon>Chlorophyceae</taxon>
        <taxon>CS clade</taxon>
        <taxon>Chlamydomonadales</taxon>
        <taxon>Haematococcaceae</taxon>
        <taxon>Haematococcus</taxon>
    </lineage>
</organism>